<sequence>MTRKRFFVERAVPGEGTIDLGVDAAHHIEHVLRLRAGEEVELIDGVGGGWLGAIVEAGTGTVRVRITGRLGPPAESSLNLSLALAFSRADRMDLVLRQATEIGVNRFIAFRSRRSQYALTGRAAGKRLERWQRIAREAVCQCGRLNVPEMVILSDVRELLAKIEQRERSGNLLRILAFERGNGKGIVDLHRAFPQCTEVMVAVGPEGGWSSEEAELLTRNGFHAVHLGPRILRLETAAAIVLSSVQLLWGDLGA</sequence>
<dbReference type="NCBIfam" id="TIGR00046">
    <property type="entry name" value="RsmE family RNA methyltransferase"/>
    <property type="match status" value="1"/>
</dbReference>
<evidence type="ECO:0000256" key="10">
    <source>
        <dbReference type="PIRNR" id="PIRNR015601"/>
    </source>
</evidence>
<reference evidence="13 14" key="1">
    <citation type="submission" date="2006-10" db="EMBL/GenBank/DDBJ databases">
        <title>Complete sequence of Syntrophobacter fumaroxidans MPOB.</title>
        <authorList>
            <consortium name="US DOE Joint Genome Institute"/>
            <person name="Copeland A."/>
            <person name="Lucas S."/>
            <person name="Lapidus A."/>
            <person name="Barry K."/>
            <person name="Detter J.C."/>
            <person name="Glavina del Rio T."/>
            <person name="Hammon N."/>
            <person name="Israni S."/>
            <person name="Pitluck S."/>
            <person name="Goltsman E.G."/>
            <person name="Martinez M."/>
            <person name="Schmutz J."/>
            <person name="Larimer F."/>
            <person name="Land M."/>
            <person name="Hauser L."/>
            <person name="Kyrpides N."/>
            <person name="Kim E."/>
            <person name="Boone D.R."/>
            <person name="Brockman F."/>
            <person name="Culley D."/>
            <person name="Ferry J."/>
            <person name="Gunsalus R."/>
            <person name="McInerney M.J."/>
            <person name="Morrison M."/>
            <person name="Plugge C."/>
            <person name="Rohlin L."/>
            <person name="Scholten J."/>
            <person name="Sieber J."/>
            <person name="Stams A.J.M."/>
            <person name="Worm P."/>
            <person name="Henstra A.M."/>
            <person name="Richardson P."/>
        </authorList>
    </citation>
    <scope>NUCLEOTIDE SEQUENCE [LARGE SCALE GENOMIC DNA]</scope>
    <source>
        <strain evidence="14">DSM 10017 / MPOB</strain>
    </source>
</reference>
<dbReference type="OrthoDB" id="9815641at2"/>
<gene>
    <name evidence="13" type="ordered locus">Sfum_0215</name>
</gene>
<feature type="domain" description="Ribosomal RNA small subunit methyltransferase E methyltransferase" evidence="11">
    <location>
        <begin position="75"/>
        <end position="246"/>
    </location>
</feature>
<comment type="function">
    <text evidence="8 10">Specifically methylates the N3 position of the uracil ring of uridine 1498 (m3U1498) in 16S rRNA. Acts on the fully assembled 30S ribosomal subunit.</text>
</comment>
<evidence type="ECO:0000313" key="13">
    <source>
        <dbReference type="EMBL" id="ABK15916.1"/>
    </source>
</evidence>
<evidence type="ECO:0000256" key="7">
    <source>
        <dbReference type="ARBA" id="ARBA00022691"/>
    </source>
</evidence>
<dbReference type="Pfam" id="PF20260">
    <property type="entry name" value="PUA_4"/>
    <property type="match status" value="1"/>
</dbReference>
<dbReference type="InterPro" id="IPR015947">
    <property type="entry name" value="PUA-like_sf"/>
</dbReference>
<evidence type="ECO:0000256" key="1">
    <source>
        <dbReference type="ARBA" id="ARBA00004496"/>
    </source>
</evidence>
<dbReference type="NCBIfam" id="NF008692">
    <property type="entry name" value="PRK11713.1-5"/>
    <property type="match status" value="1"/>
</dbReference>
<dbReference type="InterPro" id="IPR029028">
    <property type="entry name" value="Alpha/beta_knot_MTases"/>
</dbReference>
<dbReference type="EC" id="2.1.1.193" evidence="10"/>
<evidence type="ECO:0000256" key="8">
    <source>
        <dbReference type="ARBA" id="ARBA00025699"/>
    </source>
</evidence>
<keyword evidence="7 10" id="KW-0949">S-adenosyl-L-methionine</keyword>
<dbReference type="STRING" id="335543.Sfum_0215"/>
<dbReference type="EMBL" id="CP000478">
    <property type="protein sequence ID" value="ABK15916.1"/>
    <property type="molecule type" value="Genomic_DNA"/>
</dbReference>
<dbReference type="Pfam" id="PF04452">
    <property type="entry name" value="Methyltrans_RNA"/>
    <property type="match status" value="1"/>
</dbReference>
<comment type="subcellular location">
    <subcellularLocation>
        <location evidence="1 10">Cytoplasm</location>
    </subcellularLocation>
</comment>
<dbReference type="AlphaFoldDB" id="A0LER4"/>
<evidence type="ECO:0000259" key="12">
    <source>
        <dbReference type="Pfam" id="PF20260"/>
    </source>
</evidence>
<evidence type="ECO:0000256" key="3">
    <source>
        <dbReference type="ARBA" id="ARBA00022490"/>
    </source>
</evidence>
<organism evidence="13 14">
    <name type="scientific">Syntrophobacter fumaroxidans (strain DSM 10017 / MPOB)</name>
    <dbReference type="NCBI Taxonomy" id="335543"/>
    <lineage>
        <taxon>Bacteria</taxon>
        <taxon>Pseudomonadati</taxon>
        <taxon>Thermodesulfobacteriota</taxon>
        <taxon>Syntrophobacteria</taxon>
        <taxon>Syntrophobacterales</taxon>
        <taxon>Syntrophobacteraceae</taxon>
        <taxon>Syntrophobacter</taxon>
    </lineage>
</organism>
<dbReference type="PIRSF" id="PIRSF015601">
    <property type="entry name" value="MTase_slr0722"/>
    <property type="match status" value="1"/>
</dbReference>
<accession>A0LER4</accession>
<dbReference type="Proteomes" id="UP000001784">
    <property type="component" value="Chromosome"/>
</dbReference>
<dbReference type="PANTHER" id="PTHR30027">
    <property type="entry name" value="RIBOSOMAL RNA SMALL SUBUNIT METHYLTRANSFERASE E"/>
    <property type="match status" value="1"/>
</dbReference>
<dbReference type="InterPro" id="IPR046887">
    <property type="entry name" value="RsmE_PUA-like"/>
</dbReference>
<comment type="similarity">
    <text evidence="2 10">Belongs to the RNA methyltransferase RsmE family.</text>
</comment>
<protein>
    <recommendedName>
        <fullName evidence="10">Ribosomal RNA small subunit methyltransferase E</fullName>
        <ecNumber evidence="10">2.1.1.193</ecNumber>
    </recommendedName>
</protein>
<evidence type="ECO:0000256" key="2">
    <source>
        <dbReference type="ARBA" id="ARBA00005528"/>
    </source>
</evidence>
<dbReference type="InParanoid" id="A0LER4"/>
<dbReference type="eggNOG" id="COG1385">
    <property type="taxonomic scope" value="Bacteria"/>
</dbReference>
<dbReference type="SUPFAM" id="SSF75217">
    <property type="entry name" value="alpha/beta knot"/>
    <property type="match status" value="1"/>
</dbReference>
<feature type="domain" description="Ribosomal RNA small subunit methyltransferase E PUA-like" evidence="12">
    <location>
        <begin position="23"/>
        <end position="66"/>
    </location>
</feature>
<dbReference type="InterPro" id="IPR006700">
    <property type="entry name" value="RsmE"/>
</dbReference>
<dbReference type="FunCoup" id="A0LER4">
    <property type="interactions" value="342"/>
</dbReference>
<dbReference type="KEGG" id="sfu:Sfum_0215"/>
<dbReference type="HOGENOM" id="CLU_067442_5_1_7"/>
<proteinExistence type="inferred from homology"/>
<dbReference type="InterPro" id="IPR046886">
    <property type="entry name" value="RsmE_MTase_dom"/>
</dbReference>
<dbReference type="GO" id="GO:0070475">
    <property type="term" value="P:rRNA base methylation"/>
    <property type="evidence" value="ECO:0007669"/>
    <property type="project" value="TreeGrafter"/>
</dbReference>
<dbReference type="PANTHER" id="PTHR30027:SF3">
    <property type="entry name" value="16S RRNA (URACIL(1498)-N(3))-METHYLTRANSFERASE"/>
    <property type="match status" value="1"/>
</dbReference>
<evidence type="ECO:0000256" key="5">
    <source>
        <dbReference type="ARBA" id="ARBA00022603"/>
    </source>
</evidence>
<dbReference type="GO" id="GO:0005737">
    <property type="term" value="C:cytoplasm"/>
    <property type="evidence" value="ECO:0007669"/>
    <property type="project" value="UniProtKB-SubCell"/>
</dbReference>
<keyword evidence="4 10" id="KW-0698">rRNA processing</keyword>
<evidence type="ECO:0000259" key="11">
    <source>
        <dbReference type="Pfam" id="PF04452"/>
    </source>
</evidence>
<evidence type="ECO:0000256" key="6">
    <source>
        <dbReference type="ARBA" id="ARBA00022679"/>
    </source>
</evidence>
<dbReference type="Gene3D" id="3.40.1280.10">
    <property type="match status" value="1"/>
</dbReference>
<dbReference type="GO" id="GO:0070042">
    <property type="term" value="F:rRNA (uridine-N3-)-methyltransferase activity"/>
    <property type="evidence" value="ECO:0007669"/>
    <property type="project" value="TreeGrafter"/>
</dbReference>
<keyword evidence="6 10" id="KW-0808">Transferase</keyword>
<dbReference type="CDD" id="cd18084">
    <property type="entry name" value="RsmE-like"/>
    <property type="match status" value="1"/>
</dbReference>
<keyword evidence="3 10" id="KW-0963">Cytoplasm</keyword>
<dbReference type="RefSeq" id="WP_011697089.1">
    <property type="nucleotide sequence ID" value="NC_008554.1"/>
</dbReference>
<keyword evidence="14" id="KW-1185">Reference proteome</keyword>
<name>A0LER4_SYNFM</name>
<dbReference type="InterPro" id="IPR029026">
    <property type="entry name" value="tRNA_m1G_MTases_N"/>
</dbReference>
<evidence type="ECO:0000313" key="14">
    <source>
        <dbReference type="Proteomes" id="UP000001784"/>
    </source>
</evidence>
<evidence type="ECO:0000256" key="9">
    <source>
        <dbReference type="ARBA" id="ARBA00047944"/>
    </source>
</evidence>
<comment type="catalytic activity">
    <reaction evidence="9 10">
        <text>uridine(1498) in 16S rRNA + S-adenosyl-L-methionine = N(3)-methyluridine(1498) in 16S rRNA + S-adenosyl-L-homocysteine + H(+)</text>
        <dbReference type="Rhea" id="RHEA:42920"/>
        <dbReference type="Rhea" id="RHEA-COMP:10283"/>
        <dbReference type="Rhea" id="RHEA-COMP:10284"/>
        <dbReference type="ChEBI" id="CHEBI:15378"/>
        <dbReference type="ChEBI" id="CHEBI:57856"/>
        <dbReference type="ChEBI" id="CHEBI:59789"/>
        <dbReference type="ChEBI" id="CHEBI:65315"/>
        <dbReference type="ChEBI" id="CHEBI:74502"/>
        <dbReference type="EC" id="2.1.1.193"/>
    </reaction>
</comment>
<evidence type="ECO:0000256" key="4">
    <source>
        <dbReference type="ARBA" id="ARBA00022552"/>
    </source>
</evidence>
<keyword evidence="5 10" id="KW-0489">Methyltransferase</keyword>
<dbReference type="SUPFAM" id="SSF88697">
    <property type="entry name" value="PUA domain-like"/>
    <property type="match status" value="1"/>
</dbReference>